<evidence type="ECO:0000313" key="2">
    <source>
        <dbReference type="Proteomes" id="UP000275078"/>
    </source>
</evidence>
<gene>
    <name evidence="1" type="ORF">BJ508DRAFT_34928</name>
</gene>
<protein>
    <submittedName>
        <fullName evidence="1">Uncharacterized protein</fullName>
    </submittedName>
</protein>
<sequence length="234" mass="27179">MVATFIQPNNCDNNRCLFRLLGGWRWMSVLNSNLSSKPSGSRTPAWTLLPRNDPVASAFPEQLQEMIEIYEGMRVSEDAGHTGRWCAGVEIIDFLDGGDCRRLLKRLDGIYKRQARIGDAMRFWHGSPPSEDQERATSSLHRLRRRLKRGLVRNTLLDLIIFSYKTWKTQYKSWMDLFDVAEDQRTIQRLLDLFSTVEIETTLMVNLIGFLADLRSESIETRIMRHLEAEPEEE</sequence>
<dbReference type="EMBL" id="ML119789">
    <property type="protein sequence ID" value="RPA74464.1"/>
    <property type="molecule type" value="Genomic_DNA"/>
</dbReference>
<accession>A0A3N4HXQ4</accession>
<keyword evidence="2" id="KW-1185">Reference proteome</keyword>
<proteinExistence type="predicted"/>
<reference evidence="1 2" key="1">
    <citation type="journal article" date="2018" name="Nat. Ecol. Evol.">
        <title>Pezizomycetes genomes reveal the molecular basis of ectomycorrhizal truffle lifestyle.</title>
        <authorList>
            <person name="Murat C."/>
            <person name="Payen T."/>
            <person name="Noel B."/>
            <person name="Kuo A."/>
            <person name="Morin E."/>
            <person name="Chen J."/>
            <person name="Kohler A."/>
            <person name="Krizsan K."/>
            <person name="Balestrini R."/>
            <person name="Da Silva C."/>
            <person name="Montanini B."/>
            <person name="Hainaut M."/>
            <person name="Levati E."/>
            <person name="Barry K.W."/>
            <person name="Belfiori B."/>
            <person name="Cichocki N."/>
            <person name="Clum A."/>
            <person name="Dockter R.B."/>
            <person name="Fauchery L."/>
            <person name="Guy J."/>
            <person name="Iotti M."/>
            <person name="Le Tacon F."/>
            <person name="Lindquist E.A."/>
            <person name="Lipzen A."/>
            <person name="Malagnac F."/>
            <person name="Mello A."/>
            <person name="Molinier V."/>
            <person name="Miyauchi S."/>
            <person name="Poulain J."/>
            <person name="Riccioni C."/>
            <person name="Rubini A."/>
            <person name="Sitrit Y."/>
            <person name="Splivallo R."/>
            <person name="Traeger S."/>
            <person name="Wang M."/>
            <person name="Zifcakova L."/>
            <person name="Wipf D."/>
            <person name="Zambonelli A."/>
            <person name="Paolocci F."/>
            <person name="Nowrousian M."/>
            <person name="Ottonello S."/>
            <person name="Baldrian P."/>
            <person name="Spatafora J.W."/>
            <person name="Henrissat B."/>
            <person name="Nagy L.G."/>
            <person name="Aury J.M."/>
            <person name="Wincker P."/>
            <person name="Grigoriev I.V."/>
            <person name="Bonfante P."/>
            <person name="Martin F.M."/>
        </authorList>
    </citation>
    <scope>NUCLEOTIDE SEQUENCE [LARGE SCALE GENOMIC DNA]</scope>
    <source>
        <strain evidence="1 2">RN42</strain>
    </source>
</reference>
<name>A0A3N4HXQ4_ASCIM</name>
<organism evidence="1 2">
    <name type="scientific">Ascobolus immersus RN42</name>
    <dbReference type="NCBI Taxonomy" id="1160509"/>
    <lineage>
        <taxon>Eukaryota</taxon>
        <taxon>Fungi</taxon>
        <taxon>Dikarya</taxon>
        <taxon>Ascomycota</taxon>
        <taxon>Pezizomycotina</taxon>
        <taxon>Pezizomycetes</taxon>
        <taxon>Pezizales</taxon>
        <taxon>Ascobolaceae</taxon>
        <taxon>Ascobolus</taxon>
    </lineage>
</organism>
<evidence type="ECO:0000313" key="1">
    <source>
        <dbReference type="EMBL" id="RPA74464.1"/>
    </source>
</evidence>
<dbReference type="AlphaFoldDB" id="A0A3N4HXQ4"/>
<dbReference type="Proteomes" id="UP000275078">
    <property type="component" value="Unassembled WGS sequence"/>
</dbReference>